<feature type="domain" description="Protein kinase" evidence="7">
    <location>
        <begin position="62"/>
        <end position="355"/>
    </location>
</feature>
<dbReference type="Gene3D" id="1.10.238.10">
    <property type="entry name" value="EF-hand"/>
    <property type="match status" value="1"/>
</dbReference>
<evidence type="ECO:0000313" key="8">
    <source>
        <dbReference type="EMBL" id="KAL3766103.1"/>
    </source>
</evidence>
<dbReference type="InterPro" id="IPR011992">
    <property type="entry name" value="EF-hand-dom_pair"/>
</dbReference>
<dbReference type="Pfam" id="PF00069">
    <property type="entry name" value="Pkinase"/>
    <property type="match status" value="1"/>
</dbReference>
<name>A0ABD3MT28_9STRA</name>
<feature type="region of interest" description="Disordered" evidence="6">
    <location>
        <begin position="1"/>
        <end position="25"/>
    </location>
</feature>
<gene>
    <name evidence="8" type="ORF">ACHAWO_006131</name>
</gene>
<keyword evidence="3" id="KW-0547">Nucleotide-binding</keyword>
<evidence type="ECO:0000256" key="4">
    <source>
        <dbReference type="ARBA" id="ARBA00022777"/>
    </source>
</evidence>
<evidence type="ECO:0000259" key="7">
    <source>
        <dbReference type="PROSITE" id="PS50011"/>
    </source>
</evidence>
<keyword evidence="1" id="KW-0723">Serine/threonine-protein kinase</keyword>
<dbReference type="Proteomes" id="UP001530400">
    <property type="component" value="Unassembled WGS sequence"/>
</dbReference>
<dbReference type="SUPFAM" id="SSF56112">
    <property type="entry name" value="Protein kinase-like (PK-like)"/>
    <property type="match status" value="1"/>
</dbReference>
<dbReference type="InterPro" id="IPR008271">
    <property type="entry name" value="Ser/Thr_kinase_AS"/>
</dbReference>
<dbReference type="PANTHER" id="PTHR24349">
    <property type="entry name" value="SERINE/THREONINE-PROTEIN KINASE"/>
    <property type="match status" value="1"/>
</dbReference>
<evidence type="ECO:0000256" key="2">
    <source>
        <dbReference type="ARBA" id="ARBA00022679"/>
    </source>
</evidence>
<dbReference type="InterPro" id="IPR050205">
    <property type="entry name" value="CDPK_Ser/Thr_kinases"/>
</dbReference>
<dbReference type="PROSITE" id="PS00108">
    <property type="entry name" value="PROTEIN_KINASE_ST"/>
    <property type="match status" value="1"/>
</dbReference>
<evidence type="ECO:0000256" key="1">
    <source>
        <dbReference type="ARBA" id="ARBA00022527"/>
    </source>
</evidence>
<evidence type="ECO:0000256" key="3">
    <source>
        <dbReference type="ARBA" id="ARBA00022741"/>
    </source>
</evidence>
<evidence type="ECO:0000313" key="9">
    <source>
        <dbReference type="Proteomes" id="UP001530400"/>
    </source>
</evidence>
<comment type="caution">
    <text evidence="8">The sequence shown here is derived from an EMBL/GenBank/DDBJ whole genome shotgun (WGS) entry which is preliminary data.</text>
</comment>
<reference evidence="8 9" key="1">
    <citation type="submission" date="2024-10" db="EMBL/GenBank/DDBJ databases">
        <title>Updated reference genomes for cyclostephanoid diatoms.</title>
        <authorList>
            <person name="Roberts W.R."/>
            <person name="Alverson A.J."/>
        </authorList>
    </citation>
    <scope>NUCLEOTIDE SEQUENCE [LARGE SCALE GENOMIC DNA]</scope>
    <source>
        <strain evidence="8 9">AJA010-31</strain>
    </source>
</reference>
<keyword evidence="2" id="KW-0808">Transferase</keyword>
<organism evidence="8 9">
    <name type="scientific">Cyclotella atomus</name>
    <dbReference type="NCBI Taxonomy" id="382360"/>
    <lineage>
        <taxon>Eukaryota</taxon>
        <taxon>Sar</taxon>
        <taxon>Stramenopiles</taxon>
        <taxon>Ochrophyta</taxon>
        <taxon>Bacillariophyta</taxon>
        <taxon>Coscinodiscophyceae</taxon>
        <taxon>Thalassiosirophycidae</taxon>
        <taxon>Stephanodiscales</taxon>
        <taxon>Stephanodiscaceae</taxon>
        <taxon>Cyclotella</taxon>
    </lineage>
</organism>
<protein>
    <recommendedName>
        <fullName evidence="7">Protein kinase domain-containing protein</fullName>
    </recommendedName>
</protein>
<dbReference type="GO" id="GO:0004674">
    <property type="term" value="F:protein serine/threonine kinase activity"/>
    <property type="evidence" value="ECO:0007669"/>
    <property type="project" value="UniProtKB-KW"/>
</dbReference>
<dbReference type="InterPro" id="IPR000719">
    <property type="entry name" value="Prot_kinase_dom"/>
</dbReference>
<dbReference type="AlphaFoldDB" id="A0ABD3MT28"/>
<dbReference type="PROSITE" id="PS50011">
    <property type="entry name" value="PROTEIN_KINASE_DOM"/>
    <property type="match status" value="1"/>
</dbReference>
<dbReference type="SMART" id="SM00220">
    <property type="entry name" value="S_TKc"/>
    <property type="match status" value="1"/>
</dbReference>
<dbReference type="EMBL" id="JALLPJ020001391">
    <property type="protein sequence ID" value="KAL3766103.1"/>
    <property type="molecule type" value="Genomic_DNA"/>
</dbReference>
<proteinExistence type="predicted"/>
<evidence type="ECO:0000256" key="6">
    <source>
        <dbReference type="SAM" id="MobiDB-lite"/>
    </source>
</evidence>
<dbReference type="GO" id="GO:0005524">
    <property type="term" value="F:ATP binding"/>
    <property type="evidence" value="ECO:0007669"/>
    <property type="project" value="UniProtKB-KW"/>
</dbReference>
<keyword evidence="5" id="KW-0067">ATP-binding</keyword>
<dbReference type="Gene3D" id="1.10.510.10">
    <property type="entry name" value="Transferase(Phosphotransferase) domain 1"/>
    <property type="match status" value="1"/>
</dbReference>
<accession>A0ABD3MT28</accession>
<dbReference type="SUPFAM" id="SSF47473">
    <property type="entry name" value="EF-hand"/>
    <property type="match status" value="1"/>
</dbReference>
<sequence>MVEFVSRLPGWSSKQKHRHNSTQINNKITEIKSSEDSKTKSNDNDFKNQFKYTKDVCALSWWEPIKLLEEGSISDIHLVRRRKEFVKVQYKDKRDVMSLAKRHHLPWDRFKKQKDGEEVYVLKSIMKDHVDNDDVLDEMRQEIFTMSKLDHPNICRLIEAYERRRHVYLVMEYCSGGNLASRAPMEEKRAAVVCRKILSALEYMHGKGVAHRDIKLENIMIDKDGEVKLIDFGLATAYLSDQYSNMTDTVGTLYSMAPEVLNGSYDERCDIFSVGVVAYVILSGLKPFWGSNEKMAWKDRRLVMIDLIKKNEYTPMTGRAWKDICGIAKDFVRSLLQLNPGDRPTPKEALHSQWIIAQGCESDKDVTSLALSVRGEETLDQLHSARHGLLTLLCTKLDDDEIVGLQAYAESCDEGGQCTISFDTLYNILLEATSCNKEELDAVFECCDTAGSKINYVDFFAEVLIGKGRNTIEKLAARLDSLDVDGTRKLKSADVKLIVDNILPAEMAASIWGLSKIDKDDMVNTSELLSDVTERYAGRHRDSIRSGRTKS</sequence>
<keyword evidence="4" id="KW-0418">Kinase</keyword>
<evidence type="ECO:0000256" key="5">
    <source>
        <dbReference type="ARBA" id="ARBA00022840"/>
    </source>
</evidence>
<keyword evidence="9" id="KW-1185">Reference proteome</keyword>
<dbReference type="InterPro" id="IPR011009">
    <property type="entry name" value="Kinase-like_dom_sf"/>
</dbReference>